<protein>
    <submittedName>
        <fullName evidence="2">Putative trna guanine37-n1-methyltransferase-like protein</fullName>
    </submittedName>
</protein>
<evidence type="ECO:0000256" key="1">
    <source>
        <dbReference type="SAM" id="MobiDB-lite"/>
    </source>
</evidence>
<feature type="compositionally biased region" description="Basic residues" evidence="1">
    <location>
        <begin position="88"/>
        <end position="97"/>
    </location>
</feature>
<dbReference type="AlphaFoldDB" id="A0A0K8TPR4"/>
<keyword evidence="2" id="KW-0808">Transferase</keyword>
<feature type="region of interest" description="Disordered" evidence="1">
    <location>
        <begin position="1"/>
        <end position="49"/>
    </location>
</feature>
<dbReference type="GO" id="GO:0008168">
    <property type="term" value="F:methyltransferase activity"/>
    <property type="evidence" value="ECO:0007669"/>
    <property type="project" value="UniProtKB-KW"/>
</dbReference>
<feature type="compositionally biased region" description="Basic and acidic residues" evidence="1">
    <location>
        <begin position="32"/>
        <end position="49"/>
    </location>
</feature>
<evidence type="ECO:0000313" key="2">
    <source>
        <dbReference type="EMBL" id="JAI16123.1"/>
    </source>
</evidence>
<dbReference type="GO" id="GO:0032259">
    <property type="term" value="P:methylation"/>
    <property type="evidence" value="ECO:0007669"/>
    <property type="project" value="UniProtKB-KW"/>
</dbReference>
<proteinExistence type="evidence at transcript level"/>
<dbReference type="EMBL" id="GDAI01001480">
    <property type="protein sequence ID" value="JAI16123.1"/>
    <property type="molecule type" value="mRNA"/>
</dbReference>
<feature type="compositionally biased region" description="Basic and acidic residues" evidence="1">
    <location>
        <begin position="103"/>
        <end position="114"/>
    </location>
</feature>
<reference evidence="2" key="1">
    <citation type="journal article" date="2015" name="Insect Biochem. Mol. Biol.">
        <title>An insight into the sialome of the horse fly, Tabanus bromius.</title>
        <authorList>
            <person name="Ribeiro J.M."/>
            <person name="Kazimirova M."/>
            <person name="Takac P."/>
            <person name="Andersen J.F."/>
            <person name="Francischetti I.M."/>
        </authorList>
    </citation>
    <scope>NUCLEOTIDE SEQUENCE</scope>
</reference>
<sequence length="114" mass="12718">MARKGRSAGKKPNSAEKKGAAGKPAINKTKKDKNVFKVNDSKNKKKPREVQVKLKKLKETVKNKQEAVDNKFKDLHKDIVNEKPAAKVGKKANKKTKAPANTKKVESKLEKMQV</sequence>
<accession>A0A0K8TPR4</accession>
<name>A0A0K8TPR4_TABBR</name>
<feature type="region of interest" description="Disordered" evidence="1">
    <location>
        <begin position="86"/>
        <end position="114"/>
    </location>
</feature>
<organism evidence="2">
    <name type="scientific">Tabanus bromius</name>
    <name type="common">Band-eyed brown horse fly</name>
    <dbReference type="NCBI Taxonomy" id="304241"/>
    <lineage>
        <taxon>Eukaryota</taxon>
        <taxon>Metazoa</taxon>
        <taxon>Ecdysozoa</taxon>
        <taxon>Arthropoda</taxon>
        <taxon>Hexapoda</taxon>
        <taxon>Insecta</taxon>
        <taxon>Pterygota</taxon>
        <taxon>Neoptera</taxon>
        <taxon>Endopterygota</taxon>
        <taxon>Diptera</taxon>
        <taxon>Brachycera</taxon>
        <taxon>Tabanomorpha</taxon>
        <taxon>Tabanoidea</taxon>
        <taxon>Tabanidae</taxon>
        <taxon>Tabanus</taxon>
    </lineage>
</organism>
<keyword evidence="2" id="KW-0489">Methyltransferase</keyword>